<dbReference type="AlphaFoldDB" id="A0AA42JDE7"/>
<name>A0AA42JDE7_GLAPU</name>
<reference evidence="2" key="1">
    <citation type="submission" date="2022-09" db="EMBL/GenBank/DDBJ databases">
        <title>Molecular characterization of Glaesserella parasuis strains circulating in commercial swine farms using whole-genome sequencing.</title>
        <authorList>
            <person name="Mugabi R."/>
            <person name="Clavijo M."/>
            <person name="Li G."/>
        </authorList>
    </citation>
    <scope>NUCLEOTIDE SEQUENCE</scope>
    <source>
        <strain evidence="2">0435-53</strain>
    </source>
</reference>
<organism evidence="2 3">
    <name type="scientific">Glaesserella parasuis</name>
    <name type="common">Haemophilus parasuis</name>
    <dbReference type="NCBI Taxonomy" id="738"/>
    <lineage>
        <taxon>Bacteria</taxon>
        <taxon>Pseudomonadati</taxon>
        <taxon>Pseudomonadota</taxon>
        <taxon>Gammaproteobacteria</taxon>
        <taxon>Pasteurellales</taxon>
        <taxon>Pasteurellaceae</taxon>
        <taxon>Glaesserella</taxon>
    </lineage>
</organism>
<evidence type="ECO:0000313" key="3">
    <source>
        <dbReference type="Proteomes" id="UP001148834"/>
    </source>
</evidence>
<evidence type="ECO:0000256" key="1">
    <source>
        <dbReference type="SAM" id="MobiDB-lite"/>
    </source>
</evidence>
<proteinExistence type="predicted"/>
<protein>
    <submittedName>
        <fullName evidence="2">Uncharacterized protein</fullName>
    </submittedName>
</protein>
<comment type="caution">
    <text evidence="2">The sequence shown here is derived from an EMBL/GenBank/DDBJ whole genome shotgun (WGS) entry which is preliminary data.</text>
</comment>
<dbReference type="EMBL" id="JAODIR010000095">
    <property type="protein sequence ID" value="MDD2169111.1"/>
    <property type="molecule type" value="Genomic_DNA"/>
</dbReference>
<feature type="region of interest" description="Disordered" evidence="1">
    <location>
        <begin position="1"/>
        <end position="22"/>
    </location>
</feature>
<gene>
    <name evidence="2" type="ORF">N5925_11145</name>
</gene>
<dbReference type="Proteomes" id="UP001148834">
    <property type="component" value="Unassembled WGS sequence"/>
</dbReference>
<accession>A0AA42JDE7</accession>
<evidence type="ECO:0000313" key="2">
    <source>
        <dbReference type="EMBL" id="MDD2169111.1"/>
    </source>
</evidence>
<sequence length="44" mass="5015">MFNATQRNATQRNATQRNATQRNATQRNNLCLFIQPCKFILGGC</sequence>